<dbReference type="eggNOG" id="COG2226">
    <property type="taxonomic scope" value="Bacteria"/>
</dbReference>
<dbReference type="GO" id="GO:0032259">
    <property type="term" value="P:methylation"/>
    <property type="evidence" value="ECO:0007669"/>
    <property type="project" value="UniProtKB-KW"/>
</dbReference>
<dbReference type="Gene3D" id="2.30.110.10">
    <property type="entry name" value="Electron Transport, Fmn-binding Protein, Chain A"/>
    <property type="match status" value="1"/>
</dbReference>
<dbReference type="PANTHER" id="PTHR30466:SF1">
    <property type="entry name" value="FMN REDUCTASE (NADH) RUTF"/>
    <property type="match status" value="1"/>
</dbReference>
<evidence type="ECO:0000256" key="1">
    <source>
        <dbReference type="ARBA" id="ARBA00022603"/>
    </source>
</evidence>
<dbReference type="SMART" id="SM00903">
    <property type="entry name" value="Flavin_Reduct"/>
    <property type="match status" value="1"/>
</dbReference>
<evidence type="ECO:0000313" key="6">
    <source>
        <dbReference type="EMBL" id="EYF00927.1"/>
    </source>
</evidence>
<dbReference type="InterPro" id="IPR012349">
    <property type="entry name" value="Split_barrel_FMN-bd"/>
</dbReference>
<dbReference type="SUPFAM" id="SSF53335">
    <property type="entry name" value="S-adenosyl-L-methionine-dependent methyltransferases"/>
    <property type="match status" value="1"/>
</dbReference>
<keyword evidence="3" id="KW-0949">S-adenosyl-L-methionine</keyword>
<dbReference type="eggNOG" id="COG1853">
    <property type="taxonomic scope" value="Bacteria"/>
</dbReference>
<dbReference type="SUPFAM" id="SSF50475">
    <property type="entry name" value="FMN-binding split barrel"/>
    <property type="match status" value="1"/>
</dbReference>
<dbReference type="RefSeq" id="WP_044250224.1">
    <property type="nucleotide sequence ID" value="NZ_ASRX01000094.1"/>
</dbReference>
<evidence type="ECO:0000259" key="5">
    <source>
        <dbReference type="SMART" id="SM00903"/>
    </source>
</evidence>
<dbReference type="InterPro" id="IPR041698">
    <property type="entry name" value="Methyltransf_25"/>
</dbReference>
<dbReference type="GO" id="GO:0042602">
    <property type="term" value="F:riboflavin reductase (NADPH) activity"/>
    <property type="evidence" value="ECO:0007669"/>
    <property type="project" value="TreeGrafter"/>
</dbReference>
<dbReference type="AlphaFoldDB" id="A0A017SVY1"/>
<keyword evidence="1" id="KW-0489">Methyltransferase</keyword>
<dbReference type="PANTHER" id="PTHR30466">
    <property type="entry name" value="FLAVIN REDUCTASE"/>
    <property type="match status" value="1"/>
</dbReference>
<reference evidence="6 7" key="1">
    <citation type="submission" date="2013-05" db="EMBL/GenBank/DDBJ databases">
        <title>Genome assembly of Chondromyces apiculatus DSM 436.</title>
        <authorList>
            <person name="Sharma G."/>
            <person name="Khatri I."/>
            <person name="Kaur C."/>
            <person name="Mayilraj S."/>
            <person name="Subramanian S."/>
        </authorList>
    </citation>
    <scope>NUCLEOTIDE SEQUENCE [LARGE SCALE GENOMIC DNA]</scope>
    <source>
        <strain evidence="6 7">DSM 436</strain>
    </source>
</reference>
<gene>
    <name evidence="6" type="ORF">CAP_8875</name>
</gene>
<dbReference type="Proteomes" id="UP000019678">
    <property type="component" value="Unassembled WGS sequence"/>
</dbReference>
<evidence type="ECO:0000256" key="4">
    <source>
        <dbReference type="ARBA" id="ARBA00023002"/>
    </source>
</evidence>
<name>A0A017SVY1_9BACT</name>
<dbReference type="OrthoDB" id="9794638at2"/>
<dbReference type="STRING" id="1192034.CAP_8875"/>
<organism evidence="6 7">
    <name type="scientific">Chondromyces apiculatus DSM 436</name>
    <dbReference type="NCBI Taxonomy" id="1192034"/>
    <lineage>
        <taxon>Bacteria</taxon>
        <taxon>Pseudomonadati</taxon>
        <taxon>Myxococcota</taxon>
        <taxon>Polyangia</taxon>
        <taxon>Polyangiales</taxon>
        <taxon>Polyangiaceae</taxon>
        <taxon>Chondromyces</taxon>
    </lineage>
</organism>
<sequence length="391" mass="41630">MTIAPSEFRRVLGQFASGVTVVSATHDGVTQAMTVSAFCSVSIEPPMVLFCADKRSRTHVLAAASGAFAVSFLREDQRALSDLFAGKGSDDDRKAALTGAPCSALGCPIIEGALAWLGCRIVQTHDAGDHVIYVGHVLDGAAGTPFAPLLYYRGTYQALEPAWRWRDRHGARDRAVAFHEMVDFFERMQHEDPYAGLLDHLARIAAPTPEARCLDLGCGPGTLTRKLAAGSREALGVDSSAAMVTRASLRARAAGLANVRYEEASLVALPCEAGSFDVVVAANALFHAPVPRELLREAARVLRPGGRLGLLEPSSRMTHEAVSLHLARDEEAGDALAPLGTQALLAWADAVEARPRYDEAQLHDDLEAVGLALVAEEPLLGGLATLTLARR</sequence>
<proteinExistence type="predicted"/>
<keyword evidence="4" id="KW-0560">Oxidoreductase</keyword>
<keyword evidence="7" id="KW-1185">Reference proteome</keyword>
<accession>A0A017SVY1</accession>
<evidence type="ECO:0000256" key="3">
    <source>
        <dbReference type="ARBA" id="ARBA00022691"/>
    </source>
</evidence>
<dbReference type="PROSITE" id="PS01184">
    <property type="entry name" value="UBIE_2"/>
    <property type="match status" value="1"/>
</dbReference>
<evidence type="ECO:0000256" key="2">
    <source>
        <dbReference type="ARBA" id="ARBA00022679"/>
    </source>
</evidence>
<dbReference type="InterPro" id="IPR002563">
    <property type="entry name" value="Flavin_Rdtase-like_dom"/>
</dbReference>
<dbReference type="InterPro" id="IPR023576">
    <property type="entry name" value="UbiE/COQ5_MeTrFase_CS"/>
</dbReference>
<feature type="domain" description="Flavin reductase like" evidence="5">
    <location>
        <begin position="12"/>
        <end position="158"/>
    </location>
</feature>
<dbReference type="InterPro" id="IPR029063">
    <property type="entry name" value="SAM-dependent_MTases_sf"/>
</dbReference>
<dbReference type="GO" id="GO:0010181">
    <property type="term" value="F:FMN binding"/>
    <property type="evidence" value="ECO:0007669"/>
    <property type="project" value="InterPro"/>
</dbReference>
<dbReference type="Pfam" id="PF01613">
    <property type="entry name" value="Flavin_Reduct"/>
    <property type="match status" value="1"/>
</dbReference>
<dbReference type="Gene3D" id="3.40.50.150">
    <property type="entry name" value="Vaccinia Virus protein VP39"/>
    <property type="match status" value="1"/>
</dbReference>
<dbReference type="GO" id="GO:0008168">
    <property type="term" value="F:methyltransferase activity"/>
    <property type="evidence" value="ECO:0007669"/>
    <property type="project" value="UniProtKB-KW"/>
</dbReference>
<dbReference type="InterPro" id="IPR050268">
    <property type="entry name" value="NADH-dep_flavin_reductase"/>
</dbReference>
<dbReference type="CDD" id="cd02440">
    <property type="entry name" value="AdoMet_MTases"/>
    <property type="match status" value="1"/>
</dbReference>
<dbReference type="Pfam" id="PF13649">
    <property type="entry name" value="Methyltransf_25"/>
    <property type="match status" value="1"/>
</dbReference>
<dbReference type="EMBL" id="ASRX01000094">
    <property type="protein sequence ID" value="EYF00927.1"/>
    <property type="molecule type" value="Genomic_DNA"/>
</dbReference>
<evidence type="ECO:0000313" key="7">
    <source>
        <dbReference type="Proteomes" id="UP000019678"/>
    </source>
</evidence>
<protein>
    <submittedName>
        <fullName evidence="6">NADH-FMN oxidoreductase</fullName>
    </submittedName>
</protein>
<keyword evidence="2" id="KW-0808">Transferase</keyword>
<comment type="caution">
    <text evidence="6">The sequence shown here is derived from an EMBL/GenBank/DDBJ whole genome shotgun (WGS) entry which is preliminary data.</text>
</comment>